<comment type="caution">
    <text evidence="1">The sequence shown here is derived from an EMBL/GenBank/DDBJ whole genome shotgun (WGS) entry which is preliminary data.</text>
</comment>
<proteinExistence type="predicted"/>
<gene>
    <name evidence="1" type="ORF">ABEB36_005400</name>
</gene>
<evidence type="ECO:0000313" key="2">
    <source>
        <dbReference type="Proteomes" id="UP001566132"/>
    </source>
</evidence>
<accession>A0ABD1F154</accession>
<dbReference type="Pfam" id="PF14651">
    <property type="entry name" value="Lipocalin_7"/>
    <property type="match status" value="1"/>
</dbReference>
<dbReference type="Gene3D" id="2.40.128.20">
    <property type="match status" value="1"/>
</dbReference>
<keyword evidence="2" id="KW-1185">Reference proteome</keyword>
<sequence length="136" mass="15816">MSVTGKFMLERNENFYEHLIALGIPGDRAQAVDRLKPILEITRDGKNLTFTSYSGEFHHKSVLVLDELVEETIAIQYQIRSIVRKINDHTLEIESTGTVAERGIRRYEFSDKSLIMTIENDNKNIPIARRYYTRLQ</sequence>
<evidence type="ECO:0000313" key="1">
    <source>
        <dbReference type="EMBL" id="KAL1505957.1"/>
    </source>
</evidence>
<dbReference type="InterPro" id="IPR012674">
    <property type="entry name" value="Calycin"/>
</dbReference>
<name>A0ABD1F154_HYPHA</name>
<organism evidence="1 2">
    <name type="scientific">Hypothenemus hampei</name>
    <name type="common">Coffee berry borer</name>
    <dbReference type="NCBI Taxonomy" id="57062"/>
    <lineage>
        <taxon>Eukaryota</taxon>
        <taxon>Metazoa</taxon>
        <taxon>Ecdysozoa</taxon>
        <taxon>Arthropoda</taxon>
        <taxon>Hexapoda</taxon>
        <taxon>Insecta</taxon>
        <taxon>Pterygota</taxon>
        <taxon>Neoptera</taxon>
        <taxon>Endopterygota</taxon>
        <taxon>Coleoptera</taxon>
        <taxon>Polyphaga</taxon>
        <taxon>Cucujiformia</taxon>
        <taxon>Curculionidae</taxon>
        <taxon>Scolytinae</taxon>
        <taxon>Hypothenemus</taxon>
    </lineage>
</organism>
<dbReference type="Proteomes" id="UP001566132">
    <property type="component" value="Unassembled WGS sequence"/>
</dbReference>
<dbReference type="EMBL" id="JBDJPC010000004">
    <property type="protein sequence ID" value="KAL1505957.1"/>
    <property type="molecule type" value="Genomic_DNA"/>
</dbReference>
<reference evidence="1 2" key="1">
    <citation type="submission" date="2024-05" db="EMBL/GenBank/DDBJ databases">
        <title>Genetic variation in Jamaican populations of the coffee berry borer (Hypothenemus hampei).</title>
        <authorList>
            <person name="Errbii M."/>
            <person name="Myrie A."/>
        </authorList>
    </citation>
    <scope>NUCLEOTIDE SEQUENCE [LARGE SCALE GENOMIC DNA]</scope>
    <source>
        <strain evidence="1">JA-Hopewell-2020-01-JO</strain>
        <tissue evidence="1">Whole body</tissue>
    </source>
</reference>
<protein>
    <submittedName>
        <fullName evidence="1">Uncharacterized protein</fullName>
    </submittedName>
</protein>
<dbReference type="SUPFAM" id="SSF50814">
    <property type="entry name" value="Lipocalins"/>
    <property type="match status" value="1"/>
</dbReference>
<dbReference type="AlphaFoldDB" id="A0ABD1F154"/>